<evidence type="ECO:0000313" key="8">
    <source>
        <dbReference type="Proteomes" id="UP001589568"/>
    </source>
</evidence>
<dbReference type="InterPro" id="IPR001647">
    <property type="entry name" value="HTH_TetR"/>
</dbReference>
<dbReference type="PROSITE" id="PS50977">
    <property type="entry name" value="HTH_TETR_2"/>
    <property type="match status" value="1"/>
</dbReference>
<dbReference type="SUPFAM" id="SSF48498">
    <property type="entry name" value="Tetracyclin repressor-like, C-terminal domain"/>
    <property type="match status" value="1"/>
</dbReference>
<dbReference type="SUPFAM" id="SSF46689">
    <property type="entry name" value="Homeodomain-like"/>
    <property type="match status" value="1"/>
</dbReference>
<dbReference type="PANTHER" id="PTHR30055:SF151">
    <property type="entry name" value="TRANSCRIPTIONAL REGULATORY PROTEIN"/>
    <property type="match status" value="1"/>
</dbReference>
<feature type="region of interest" description="Disordered" evidence="5">
    <location>
        <begin position="1"/>
        <end position="26"/>
    </location>
</feature>
<keyword evidence="3" id="KW-0804">Transcription</keyword>
<name>A0ABV5NRB4_9ACTN</name>
<dbReference type="Pfam" id="PF02909">
    <property type="entry name" value="TetR_C_1"/>
    <property type="match status" value="1"/>
</dbReference>
<keyword evidence="8" id="KW-1185">Reference proteome</keyword>
<evidence type="ECO:0000256" key="2">
    <source>
        <dbReference type="ARBA" id="ARBA00023125"/>
    </source>
</evidence>
<organism evidence="7 8">
    <name type="scientific">Nonomuraea salmonea</name>
    <dbReference type="NCBI Taxonomy" id="46181"/>
    <lineage>
        <taxon>Bacteria</taxon>
        <taxon>Bacillati</taxon>
        <taxon>Actinomycetota</taxon>
        <taxon>Actinomycetes</taxon>
        <taxon>Streptosporangiales</taxon>
        <taxon>Streptosporangiaceae</taxon>
        <taxon>Nonomuraea</taxon>
    </lineage>
</organism>
<reference evidence="7 8" key="1">
    <citation type="submission" date="2024-09" db="EMBL/GenBank/DDBJ databases">
        <authorList>
            <person name="Sun Q."/>
            <person name="Mori K."/>
        </authorList>
    </citation>
    <scope>NUCLEOTIDE SEQUENCE [LARGE SCALE GENOMIC DNA]</scope>
    <source>
        <strain evidence="7 8">JCM 3324</strain>
    </source>
</reference>
<dbReference type="Pfam" id="PF00440">
    <property type="entry name" value="TetR_N"/>
    <property type="match status" value="1"/>
</dbReference>
<protein>
    <submittedName>
        <fullName evidence="7">TetR/AcrR family transcriptional regulator C-terminal domain-containing protein</fullName>
    </submittedName>
</protein>
<evidence type="ECO:0000256" key="4">
    <source>
        <dbReference type="PROSITE-ProRule" id="PRU00335"/>
    </source>
</evidence>
<evidence type="ECO:0000313" key="7">
    <source>
        <dbReference type="EMBL" id="MFB9472772.1"/>
    </source>
</evidence>
<keyword evidence="2 4" id="KW-0238">DNA-binding</keyword>
<dbReference type="PANTHER" id="PTHR30055">
    <property type="entry name" value="HTH-TYPE TRANSCRIPTIONAL REGULATOR RUTR"/>
    <property type="match status" value="1"/>
</dbReference>
<keyword evidence="1" id="KW-0805">Transcription regulation</keyword>
<evidence type="ECO:0000256" key="3">
    <source>
        <dbReference type="ARBA" id="ARBA00023163"/>
    </source>
</evidence>
<comment type="caution">
    <text evidence="7">The sequence shown here is derived from an EMBL/GenBank/DDBJ whole genome shotgun (WGS) entry which is preliminary data.</text>
</comment>
<feature type="domain" description="HTH tetR-type" evidence="6">
    <location>
        <begin position="27"/>
        <end position="87"/>
    </location>
</feature>
<proteinExistence type="predicted"/>
<dbReference type="EMBL" id="JBHMCF010000029">
    <property type="protein sequence ID" value="MFB9472772.1"/>
    <property type="molecule type" value="Genomic_DNA"/>
</dbReference>
<sequence>MVDRKGADGVPAPPWRKTRKPVQPRRQLSQDLIVETGMRILDAEGLDALSMRRVAQELDTGPASLYAHVANKDELLELLYDRVLGEIVLPERDPGRWKEQLRAYALEAHRVLGAHGDVARAALATIPTGANSVRAGEFMYGLLVDAGMPPREAAIALDRLSLYIVGDAYEGSLHYARMRAAGYDNRKDYFNAFVEQITTYYRALPAEQFPHVTKHIDDLVDAEGEERFRYGLDLMLDGIEARMPEG</sequence>
<feature type="DNA-binding region" description="H-T-H motif" evidence="4">
    <location>
        <begin position="50"/>
        <end position="69"/>
    </location>
</feature>
<dbReference type="InterPro" id="IPR004111">
    <property type="entry name" value="Repressor_TetR_C"/>
</dbReference>
<evidence type="ECO:0000259" key="6">
    <source>
        <dbReference type="PROSITE" id="PS50977"/>
    </source>
</evidence>
<accession>A0ABV5NRB4</accession>
<dbReference type="InterPro" id="IPR009057">
    <property type="entry name" value="Homeodomain-like_sf"/>
</dbReference>
<dbReference type="RefSeq" id="WP_364364134.1">
    <property type="nucleotide sequence ID" value="NZ_JBHMCF010000029.1"/>
</dbReference>
<dbReference type="InterPro" id="IPR050109">
    <property type="entry name" value="HTH-type_TetR-like_transc_reg"/>
</dbReference>
<evidence type="ECO:0000256" key="5">
    <source>
        <dbReference type="SAM" id="MobiDB-lite"/>
    </source>
</evidence>
<dbReference type="InterPro" id="IPR036271">
    <property type="entry name" value="Tet_transcr_reg_TetR-rel_C_sf"/>
</dbReference>
<dbReference type="Proteomes" id="UP001589568">
    <property type="component" value="Unassembled WGS sequence"/>
</dbReference>
<gene>
    <name evidence="7" type="ORF">ACFFR3_25015</name>
</gene>
<evidence type="ECO:0000256" key="1">
    <source>
        <dbReference type="ARBA" id="ARBA00023015"/>
    </source>
</evidence>
<dbReference type="Gene3D" id="1.10.357.10">
    <property type="entry name" value="Tetracycline Repressor, domain 2"/>
    <property type="match status" value="1"/>
</dbReference>